<dbReference type="SUPFAM" id="SSF57701">
    <property type="entry name" value="Zn2/Cys6 DNA-binding domain"/>
    <property type="match status" value="1"/>
</dbReference>
<dbReference type="OrthoDB" id="5386330at2759"/>
<dbReference type="InterPro" id="IPR036864">
    <property type="entry name" value="Zn2-C6_fun-type_DNA-bd_sf"/>
</dbReference>
<gene>
    <name evidence="4" type="ORF">VHEMI07243</name>
</gene>
<organism evidence="4 5">
    <name type="scientific">[Torrubiella] hemipterigena</name>
    <dbReference type="NCBI Taxonomy" id="1531966"/>
    <lineage>
        <taxon>Eukaryota</taxon>
        <taxon>Fungi</taxon>
        <taxon>Dikarya</taxon>
        <taxon>Ascomycota</taxon>
        <taxon>Pezizomycotina</taxon>
        <taxon>Sordariomycetes</taxon>
        <taxon>Hypocreomycetidae</taxon>
        <taxon>Hypocreales</taxon>
        <taxon>Clavicipitaceae</taxon>
        <taxon>Clavicipitaceae incertae sedis</taxon>
        <taxon>'Torrubiella' clade</taxon>
    </lineage>
</organism>
<dbReference type="GO" id="GO:0008270">
    <property type="term" value="F:zinc ion binding"/>
    <property type="evidence" value="ECO:0007669"/>
    <property type="project" value="InterPro"/>
</dbReference>
<dbReference type="Gene3D" id="4.10.240.10">
    <property type="entry name" value="Zn(2)-C6 fungal-type DNA-binding domain"/>
    <property type="match status" value="1"/>
</dbReference>
<dbReference type="GO" id="GO:0000976">
    <property type="term" value="F:transcription cis-regulatory region binding"/>
    <property type="evidence" value="ECO:0007669"/>
    <property type="project" value="TreeGrafter"/>
</dbReference>
<dbReference type="CDD" id="cd00067">
    <property type="entry name" value="GAL4"/>
    <property type="match status" value="1"/>
</dbReference>
<evidence type="ECO:0000256" key="2">
    <source>
        <dbReference type="ARBA" id="ARBA00023242"/>
    </source>
</evidence>
<sequence length="507" mass="56713">MRTSCWECHRKRRICDGEQPCCAKCRRRGISCPGYDKPPLKWLEPGQTRSKGRTAYLEKAVAQVGSVDSHLPKQIRPHDALAIMQSIQYYNEVMIPDAAAFLWNSPSNPYRIDPIFIPYLPQAMMESMICTALAHRIMQTSHDIGSQKTLILAKKLQRHRGEAIRLLGEDLADPNLCTGDATLLTVISLLLSEIQQCTVASPWRQHFNGLHAIFRARGGLRKLLIEGSHSHILKYVLIVDIFGATTSPNVSADIIQSQVDVVDLIPAYFGTNIETCIPCPPSILQLLMQINRQRWVNESSPPTLSEAVSATKGLLQSILSISVHDWATEACAAQLILIRDDDDEGDNNSVKYDATVEIVPHESWVDIASIYQKAAALYCISALYLPYTQTMDSTGQQIFMDLMAVAKGFQGSLLQTLRRISLIPTNHHRKMVMWPLMVAGLTTASSDYESTKFILGELVWIARNLGTASAIVAHTYLGNLWRDGGYYWPSPSRPWDSLFDQPYIFAL</sequence>
<dbReference type="InterPro" id="IPR021858">
    <property type="entry name" value="Fun_TF"/>
</dbReference>
<proteinExistence type="predicted"/>
<accession>A0A0A1T2W1</accession>
<dbReference type="Pfam" id="PF11951">
    <property type="entry name" value="Fungal_trans_2"/>
    <property type="match status" value="1"/>
</dbReference>
<evidence type="ECO:0000313" key="4">
    <source>
        <dbReference type="EMBL" id="CEJ91541.1"/>
    </source>
</evidence>
<comment type="subcellular location">
    <subcellularLocation>
        <location evidence="1">Nucleus</location>
    </subcellularLocation>
</comment>
<dbReference type="EMBL" id="CDHN01000004">
    <property type="protein sequence ID" value="CEJ91541.1"/>
    <property type="molecule type" value="Genomic_DNA"/>
</dbReference>
<dbReference type="PANTHER" id="PTHR37534">
    <property type="entry name" value="TRANSCRIPTIONAL ACTIVATOR PROTEIN UGA3"/>
    <property type="match status" value="1"/>
</dbReference>
<protein>
    <recommendedName>
        <fullName evidence="3">Zn(2)-C6 fungal-type domain-containing protein</fullName>
    </recommendedName>
</protein>
<dbReference type="HOGENOM" id="CLU_021916_2_1_1"/>
<evidence type="ECO:0000259" key="3">
    <source>
        <dbReference type="PROSITE" id="PS50048"/>
    </source>
</evidence>
<dbReference type="PANTHER" id="PTHR37534:SF48">
    <property type="entry name" value="FINGER DOMAIN PROTEIN, PUTATIVE-RELATED"/>
    <property type="match status" value="1"/>
</dbReference>
<dbReference type="Pfam" id="PF00172">
    <property type="entry name" value="Zn_clus"/>
    <property type="match status" value="1"/>
</dbReference>
<dbReference type="Proteomes" id="UP000039046">
    <property type="component" value="Unassembled WGS sequence"/>
</dbReference>
<dbReference type="AlphaFoldDB" id="A0A0A1T2W1"/>
<evidence type="ECO:0000256" key="1">
    <source>
        <dbReference type="ARBA" id="ARBA00004123"/>
    </source>
</evidence>
<evidence type="ECO:0000313" key="5">
    <source>
        <dbReference type="Proteomes" id="UP000039046"/>
    </source>
</evidence>
<reference evidence="4 5" key="1">
    <citation type="journal article" date="2015" name="Genome Announc.">
        <title>Draft Genome Sequence and Gene Annotation of the Entomopathogenic Fungus Verticillium hemipterigenum.</title>
        <authorList>
            <person name="Horn F."/>
            <person name="Habel A."/>
            <person name="Scharf D.H."/>
            <person name="Dworschak J."/>
            <person name="Brakhage A.A."/>
            <person name="Guthke R."/>
            <person name="Hertweck C."/>
            <person name="Linde J."/>
        </authorList>
    </citation>
    <scope>NUCLEOTIDE SEQUENCE [LARGE SCALE GENOMIC DNA]</scope>
</reference>
<dbReference type="GO" id="GO:0005634">
    <property type="term" value="C:nucleus"/>
    <property type="evidence" value="ECO:0007669"/>
    <property type="project" value="UniProtKB-SubCell"/>
</dbReference>
<dbReference type="PROSITE" id="PS50048">
    <property type="entry name" value="ZN2_CY6_FUNGAL_2"/>
    <property type="match status" value="1"/>
</dbReference>
<feature type="domain" description="Zn(2)-C6 fungal-type" evidence="3">
    <location>
        <begin position="4"/>
        <end position="32"/>
    </location>
</feature>
<dbReference type="GO" id="GO:0000981">
    <property type="term" value="F:DNA-binding transcription factor activity, RNA polymerase II-specific"/>
    <property type="evidence" value="ECO:0007669"/>
    <property type="project" value="InterPro"/>
</dbReference>
<keyword evidence="2" id="KW-0539">Nucleus</keyword>
<dbReference type="PROSITE" id="PS00463">
    <property type="entry name" value="ZN2_CY6_FUNGAL_1"/>
    <property type="match status" value="1"/>
</dbReference>
<dbReference type="GO" id="GO:0045944">
    <property type="term" value="P:positive regulation of transcription by RNA polymerase II"/>
    <property type="evidence" value="ECO:0007669"/>
    <property type="project" value="TreeGrafter"/>
</dbReference>
<dbReference type="InterPro" id="IPR001138">
    <property type="entry name" value="Zn2Cys6_DnaBD"/>
</dbReference>
<keyword evidence="5" id="KW-1185">Reference proteome</keyword>
<name>A0A0A1T2W1_9HYPO</name>